<sequence length="110" mass="12499">MALEGIVGVVKTAQTSKQQVVEIEHLMKALLEQKNGLARRIFTKAGLENTSNLQETNNFISQQQKHGQGISRVVRHIESMIRMSEAHPRIHLRQHVTQEDVDMAIHILLD</sequence>
<dbReference type="Gene3D" id="3.40.50.300">
    <property type="entry name" value="P-loop containing nucleotide triphosphate hydrolases"/>
    <property type="match status" value="1"/>
</dbReference>
<dbReference type="InterPro" id="IPR004176">
    <property type="entry name" value="Clp_R_N"/>
</dbReference>
<evidence type="ECO:0000313" key="4">
    <source>
        <dbReference type="Proteomes" id="UP000224567"/>
    </source>
</evidence>
<reference evidence="3 4" key="1">
    <citation type="journal article" date="2017" name="Genome Biol.">
        <title>New reference genome sequences of hot pepper reveal the massive evolution of plant disease-resistance genes by retroduplication.</title>
        <authorList>
            <person name="Kim S."/>
            <person name="Park J."/>
            <person name="Yeom S.I."/>
            <person name="Kim Y.M."/>
            <person name="Seo E."/>
            <person name="Kim K.T."/>
            <person name="Kim M.S."/>
            <person name="Lee J.M."/>
            <person name="Cheong K."/>
            <person name="Shin H.S."/>
            <person name="Kim S.B."/>
            <person name="Han K."/>
            <person name="Lee J."/>
            <person name="Park M."/>
            <person name="Lee H.A."/>
            <person name="Lee H.Y."/>
            <person name="Lee Y."/>
            <person name="Oh S."/>
            <person name="Lee J.H."/>
            <person name="Choi E."/>
            <person name="Choi E."/>
            <person name="Lee S.E."/>
            <person name="Jeon J."/>
            <person name="Kim H."/>
            <person name="Choi G."/>
            <person name="Song H."/>
            <person name="Lee J."/>
            <person name="Lee S.C."/>
            <person name="Kwon J.K."/>
            <person name="Lee H.Y."/>
            <person name="Koo N."/>
            <person name="Hong Y."/>
            <person name="Kim R.W."/>
            <person name="Kang W.H."/>
            <person name="Huh J.H."/>
            <person name="Kang B.C."/>
            <person name="Yang T.J."/>
            <person name="Lee Y.H."/>
            <person name="Bennetzen J.L."/>
            <person name="Choi D."/>
        </authorList>
    </citation>
    <scope>NUCLEOTIDE SEQUENCE [LARGE SCALE GENOMIC DNA]</scope>
    <source>
        <strain evidence="4">cv. PBC81</strain>
    </source>
</reference>
<organism evidence="3 4">
    <name type="scientific">Capsicum baccatum</name>
    <name type="common">Peruvian pepper</name>
    <dbReference type="NCBI Taxonomy" id="33114"/>
    <lineage>
        <taxon>Eukaryota</taxon>
        <taxon>Viridiplantae</taxon>
        <taxon>Streptophyta</taxon>
        <taxon>Embryophyta</taxon>
        <taxon>Tracheophyta</taxon>
        <taxon>Spermatophyta</taxon>
        <taxon>Magnoliopsida</taxon>
        <taxon>eudicotyledons</taxon>
        <taxon>Gunneridae</taxon>
        <taxon>Pentapetalae</taxon>
        <taxon>asterids</taxon>
        <taxon>lamiids</taxon>
        <taxon>Solanales</taxon>
        <taxon>Solanaceae</taxon>
        <taxon>Solanoideae</taxon>
        <taxon>Capsiceae</taxon>
        <taxon>Capsicum</taxon>
    </lineage>
</organism>
<evidence type="ECO:0000256" key="1">
    <source>
        <dbReference type="PROSITE-ProRule" id="PRU01251"/>
    </source>
</evidence>
<dbReference type="EMBL" id="MLFT02000003">
    <property type="protein sequence ID" value="PHT53272.1"/>
    <property type="molecule type" value="Genomic_DNA"/>
</dbReference>
<dbReference type="OrthoDB" id="844at2759"/>
<name>A0A2G2X6Y3_CAPBA</name>
<dbReference type="PROSITE" id="PS51903">
    <property type="entry name" value="CLP_R"/>
    <property type="match status" value="1"/>
</dbReference>
<dbReference type="Proteomes" id="UP000224567">
    <property type="component" value="Unassembled WGS sequence"/>
</dbReference>
<accession>A0A2G2X6Y3</accession>
<evidence type="ECO:0000313" key="3">
    <source>
        <dbReference type="EMBL" id="PHT53272.1"/>
    </source>
</evidence>
<dbReference type="AlphaFoldDB" id="A0A2G2X6Y3"/>
<gene>
    <name evidence="3" type="ORF">CQW23_07734</name>
</gene>
<reference evidence="4" key="2">
    <citation type="journal article" date="2017" name="J. Anim. Genet.">
        <title>Multiple reference genome sequences of hot pepper reveal the massive evolution of plant disease resistance genes by retroduplication.</title>
        <authorList>
            <person name="Kim S."/>
            <person name="Park J."/>
            <person name="Yeom S.-I."/>
            <person name="Kim Y.-M."/>
            <person name="Seo E."/>
            <person name="Kim K.-T."/>
            <person name="Kim M.-S."/>
            <person name="Lee J.M."/>
            <person name="Cheong K."/>
            <person name="Shin H.-S."/>
            <person name="Kim S.-B."/>
            <person name="Han K."/>
            <person name="Lee J."/>
            <person name="Park M."/>
            <person name="Lee H.-A."/>
            <person name="Lee H.-Y."/>
            <person name="Lee Y."/>
            <person name="Oh S."/>
            <person name="Lee J.H."/>
            <person name="Choi E."/>
            <person name="Choi E."/>
            <person name="Lee S.E."/>
            <person name="Jeon J."/>
            <person name="Kim H."/>
            <person name="Choi G."/>
            <person name="Song H."/>
            <person name="Lee J."/>
            <person name="Lee S.-C."/>
            <person name="Kwon J.-K."/>
            <person name="Lee H.-Y."/>
            <person name="Koo N."/>
            <person name="Hong Y."/>
            <person name="Kim R.W."/>
            <person name="Kang W.-H."/>
            <person name="Huh J.H."/>
            <person name="Kang B.-C."/>
            <person name="Yang T.-J."/>
            <person name="Lee Y.-H."/>
            <person name="Bennetzen J.L."/>
            <person name="Choi D."/>
        </authorList>
    </citation>
    <scope>NUCLEOTIDE SEQUENCE [LARGE SCALE GENOMIC DNA]</scope>
    <source>
        <strain evidence="4">cv. PBC81</strain>
    </source>
</reference>
<comment type="caution">
    <text evidence="3">The sequence shown here is derived from an EMBL/GenBank/DDBJ whole genome shotgun (WGS) entry which is preliminary data.</text>
</comment>
<evidence type="ECO:0000259" key="2">
    <source>
        <dbReference type="PROSITE" id="PS51903"/>
    </source>
</evidence>
<dbReference type="InterPro" id="IPR027417">
    <property type="entry name" value="P-loop_NTPase"/>
</dbReference>
<protein>
    <recommendedName>
        <fullName evidence="2">Clp R domain-containing protein</fullName>
    </recommendedName>
</protein>
<dbReference type="Pfam" id="PF02861">
    <property type="entry name" value="Clp_N"/>
    <property type="match status" value="1"/>
</dbReference>
<keyword evidence="4" id="KW-1185">Reference proteome</keyword>
<keyword evidence="1" id="KW-0677">Repeat</keyword>
<dbReference type="STRING" id="33114.A0A2G2X6Y3"/>
<dbReference type="GO" id="GO:0003678">
    <property type="term" value="F:DNA helicase activity"/>
    <property type="evidence" value="ECO:0007669"/>
    <property type="project" value="UniProtKB-EC"/>
</dbReference>
<dbReference type="SUPFAM" id="SSF81923">
    <property type="entry name" value="Double Clp-N motif"/>
    <property type="match status" value="1"/>
</dbReference>
<proteinExistence type="predicted"/>
<feature type="domain" description="Clp R" evidence="2">
    <location>
        <begin position="1"/>
        <end position="110"/>
    </location>
</feature>
<dbReference type="InterPro" id="IPR036628">
    <property type="entry name" value="Clp_N_dom_sf"/>
</dbReference>